<protein>
    <recommendedName>
        <fullName evidence="3">DUF924 domain-containing protein</fullName>
    </recommendedName>
</protein>
<dbReference type="Proteomes" id="UP000009230">
    <property type="component" value="Chromosome"/>
</dbReference>
<dbReference type="KEGG" id="mpc:Mar181_1356"/>
<evidence type="ECO:0000313" key="2">
    <source>
        <dbReference type="Proteomes" id="UP000009230"/>
    </source>
</evidence>
<dbReference type="EMBL" id="CP002771">
    <property type="protein sequence ID" value="AEF54399.1"/>
    <property type="molecule type" value="Genomic_DNA"/>
</dbReference>
<sequence length="166" mass="19082">MDESKWWSKDDAFDQLICQKYSDLHAAANACELYSWRQSAQGRLAEIIVLDQFSRNMFRETPKAFASDSLALALAQEAISLKQDEILSARERSFMYMPFMHSESLKIHQRAEALFKHNGIEASYQFEIKHKQIIEAFGRYPHRNAILGRVSTAAEEAFLQQPGSSF</sequence>
<organism evidence="1 2">
    <name type="scientific">Marinomonas posidonica (strain CECT 7376 / NCIMB 14433 / IVIA-Po-181)</name>
    <dbReference type="NCBI Taxonomy" id="491952"/>
    <lineage>
        <taxon>Bacteria</taxon>
        <taxon>Pseudomonadati</taxon>
        <taxon>Pseudomonadota</taxon>
        <taxon>Gammaproteobacteria</taxon>
        <taxon>Oceanospirillales</taxon>
        <taxon>Oceanospirillaceae</taxon>
        <taxon>Marinomonas</taxon>
    </lineage>
</organism>
<reference evidence="1 2" key="1">
    <citation type="journal article" date="2012" name="Stand. Genomic Sci.">
        <title>Complete genome sequence of Marinomonas posidonica type strain (IVIA-Po-181(T)).</title>
        <authorList>
            <person name="Lucas-Elio P."/>
            <person name="Goodwin L."/>
            <person name="Woyke T."/>
            <person name="Pitluck S."/>
            <person name="Nolan M."/>
            <person name="Kyrpides N.C."/>
            <person name="Detter J.C."/>
            <person name="Copeland A."/>
            <person name="Lu M."/>
            <person name="Bruce D."/>
            <person name="Detter C."/>
            <person name="Tapia R."/>
            <person name="Han S."/>
            <person name="Land M.L."/>
            <person name="Ivanova N."/>
            <person name="Mikhailova N."/>
            <person name="Johnston A.W."/>
            <person name="Sanchez-Amat A."/>
        </authorList>
    </citation>
    <scope>NUCLEOTIDE SEQUENCE [LARGE SCALE GENOMIC DNA]</scope>
    <source>
        <strain evidence="2">CECT 7376 / NCIMB 14433 / IVIA-Po-181</strain>
    </source>
</reference>
<evidence type="ECO:0008006" key="3">
    <source>
        <dbReference type="Google" id="ProtNLM"/>
    </source>
</evidence>
<dbReference type="InterPro" id="IPR011990">
    <property type="entry name" value="TPR-like_helical_dom_sf"/>
</dbReference>
<dbReference type="InterPro" id="IPR010323">
    <property type="entry name" value="DUF924"/>
</dbReference>
<evidence type="ECO:0000313" key="1">
    <source>
        <dbReference type="EMBL" id="AEF54399.1"/>
    </source>
</evidence>
<dbReference type="Pfam" id="PF06041">
    <property type="entry name" value="DUF924"/>
    <property type="match status" value="1"/>
</dbReference>
<dbReference type="eggNOG" id="COG3803">
    <property type="taxonomic scope" value="Bacteria"/>
</dbReference>
<accession>F6CWP9</accession>
<dbReference type="Gene3D" id="1.25.40.10">
    <property type="entry name" value="Tetratricopeptide repeat domain"/>
    <property type="match status" value="1"/>
</dbReference>
<gene>
    <name evidence="1" type="ordered locus">Mar181_1356</name>
</gene>
<dbReference type="Gene3D" id="1.20.58.320">
    <property type="entry name" value="TPR-like"/>
    <property type="match status" value="1"/>
</dbReference>
<dbReference type="HOGENOM" id="CLU_065010_2_0_6"/>
<dbReference type="SUPFAM" id="SSF48452">
    <property type="entry name" value="TPR-like"/>
    <property type="match status" value="1"/>
</dbReference>
<dbReference type="AlphaFoldDB" id="F6CWP9"/>
<proteinExistence type="predicted"/>
<dbReference type="STRING" id="491952.Mar181_1356"/>
<keyword evidence="2" id="KW-1185">Reference proteome</keyword>
<name>F6CWP9_MARPP</name>